<protein>
    <submittedName>
        <fullName evidence="1">Uncharacterized protein</fullName>
    </submittedName>
</protein>
<dbReference type="Proteomes" id="UP001054837">
    <property type="component" value="Unassembled WGS sequence"/>
</dbReference>
<dbReference type="EMBL" id="BPLQ01008590">
    <property type="protein sequence ID" value="GIY38342.1"/>
    <property type="molecule type" value="Genomic_DNA"/>
</dbReference>
<evidence type="ECO:0000313" key="2">
    <source>
        <dbReference type="Proteomes" id="UP001054837"/>
    </source>
</evidence>
<name>A0AAV4T0H6_9ARAC</name>
<keyword evidence="2" id="KW-1185">Reference proteome</keyword>
<proteinExistence type="predicted"/>
<evidence type="ECO:0000313" key="1">
    <source>
        <dbReference type="EMBL" id="GIY38342.1"/>
    </source>
</evidence>
<comment type="caution">
    <text evidence="1">The sequence shown here is derived from an EMBL/GenBank/DDBJ whole genome shotgun (WGS) entry which is preliminary data.</text>
</comment>
<gene>
    <name evidence="1" type="ORF">CDAR_90461</name>
</gene>
<accession>A0AAV4T0H6</accession>
<dbReference type="AlphaFoldDB" id="A0AAV4T0H6"/>
<organism evidence="1 2">
    <name type="scientific">Caerostris darwini</name>
    <dbReference type="NCBI Taxonomy" id="1538125"/>
    <lineage>
        <taxon>Eukaryota</taxon>
        <taxon>Metazoa</taxon>
        <taxon>Ecdysozoa</taxon>
        <taxon>Arthropoda</taxon>
        <taxon>Chelicerata</taxon>
        <taxon>Arachnida</taxon>
        <taxon>Araneae</taxon>
        <taxon>Araneomorphae</taxon>
        <taxon>Entelegynae</taxon>
        <taxon>Araneoidea</taxon>
        <taxon>Araneidae</taxon>
        <taxon>Caerostris</taxon>
    </lineage>
</organism>
<reference evidence="1 2" key="1">
    <citation type="submission" date="2021-06" db="EMBL/GenBank/DDBJ databases">
        <title>Caerostris darwini draft genome.</title>
        <authorList>
            <person name="Kono N."/>
            <person name="Arakawa K."/>
        </authorList>
    </citation>
    <scope>NUCLEOTIDE SEQUENCE [LARGE SCALE GENOMIC DNA]</scope>
</reference>
<sequence>MCSGKLDFRCSFQGGPKIKSLSFPFPLKPVLRDCVERVRKRDRFSNPFLLVAGGWGGRTQKEVVWQVWKEESLRLPSLY</sequence>